<organism evidence="1 2">
    <name type="scientific">Marinobacterium halophilum</name>
    <dbReference type="NCBI Taxonomy" id="267374"/>
    <lineage>
        <taxon>Bacteria</taxon>
        <taxon>Pseudomonadati</taxon>
        <taxon>Pseudomonadota</taxon>
        <taxon>Gammaproteobacteria</taxon>
        <taxon>Oceanospirillales</taxon>
        <taxon>Oceanospirillaceae</taxon>
        <taxon>Marinobacterium</taxon>
    </lineage>
</organism>
<dbReference type="EMBL" id="PYGI01000020">
    <property type="protein sequence ID" value="PSL12020.1"/>
    <property type="molecule type" value="Genomic_DNA"/>
</dbReference>
<dbReference type="AlphaFoldDB" id="A0A2P8ERB6"/>
<sequence length="121" mass="13586">MIQGEEDFIGWLDGQLNGEIPDNIIAFNLNIYESPFKIEIVGSNEFDREDEDWACNEDWVPQNRTISVSTSLLGDSWEETQSNLIAMAQGYLKSDASNVSKLRKAKAFAVGFVDGNLCYVK</sequence>
<dbReference type="RefSeq" id="WP_106592668.1">
    <property type="nucleotide sequence ID" value="NZ_PYGI01000020.1"/>
</dbReference>
<gene>
    <name evidence="1" type="ORF">CLV44_1204</name>
</gene>
<evidence type="ECO:0000313" key="2">
    <source>
        <dbReference type="Proteomes" id="UP000242133"/>
    </source>
</evidence>
<reference evidence="1 2" key="1">
    <citation type="submission" date="2018-03" db="EMBL/GenBank/DDBJ databases">
        <title>Genomic Encyclopedia of Archaeal and Bacterial Type Strains, Phase II (KMG-II): from individual species to whole genera.</title>
        <authorList>
            <person name="Goeker M."/>
        </authorList>
    </citation>
    <scope>NUCLEOTIDE SEQUENCE [LARGE SCALE GENOMIC DNA]</scope>
    <source>
        <strain evidence="1 2">DSM 17586</strain>
    </source>
</reference>
<accession>A0A2P8ERB6</accession>
<evidence type="ECO:0000313" key="1">
    <source>
        <dbReference type="EMBL" id="PSL12020.1"/>
    </source>
</evidence>
<dbReference type="Proteomes" id="UP000242133">
    <property type="component" value="Unassembled WGS sequence"/>
</dbReference>
<comment type="caution">
    <text evidence="1">The sequence shown here is derived from an EMBL/GenBank/DDBJ whole genome shotgun (WGS) entry which is preliminary data.</text>
</comment>
<dbReference type="OrthoDB" id="8913322at2"/>
<proteinExistence type="predicted"/>
<keyword evidence="2" id="KW-1185">Reference proteome</keyword>
<protein>
    <submittedName>
        <fullName evidence="1">Uncharacterized protein</fullName>
    </submittedName>
</protein>
<name>A0A2P8ERB6_9GAMM</name>